<organism evidence="11 12">
    <name type="scientific">Spermophilus dauricus</name>
    <name type="common">Daurian ground squirrel</name>
    <dbReference type="NCBI Taxonomy" id="99837"/>
    <lineage>
        <taxon>Eukaryota</taxon>
        <taxon>Metazoa</taxon>
        <taxon>Chordata</taxon>
        <taxon>Craniata</taxon>
        <taxon>Vertebrata</taxon>
        <taxon>Euteleostomi</taxon>
        <taxon>Mammalia</taxon>
        <taxon>Eutheria</taxon>
        <taxon>Euarchontoglires</taxon>
        <taxon>Glires</taxon>
        <taxon>Rodentia</taxon>
        <taxon>Sciuromorpha</taxon>
        <taxon>Sciuridae</taxon>
        <taxon>Xerinae</taxon>
        <taxon>Marmotini</taxon>
        <taxon>Spermophilus</taxon>
    </lineage>
</organism>
<dbReference type="GO" id="GO:0000776">
    <property type="term" value="C:kinetochore"/>
    <property type="evidence" value="ECO:0007669"/>
    <property type="project" value="TreeGrafter"/>
</dbReference>
<feature type="compositionally biased region" description="Basic and acidic residues" evidence="10">
    <location>
        <begin position="942"/>
        <end position="951"/>
    </location>
</feature>
<comment type="similarity">
    <text evidence="2">Belongs to the shugoshin family.</text>
</comment>
<evidence type="ECO:0000256" key="4">
    <source>
        <dbReference type="ARBA" id="ARBA00022618"/>
    </source>
</evidence>
<evidence type="ECO:0000256" key="2">
    <source>
        <dbReference type="ARBA" id="ARBA00010845"/>
    </source>
</evidence>
<protein>
    <submittedName>
        <fullName evidence="11">Shugoshin 2</fullName>
    </submittedName>
</protein>
<keyword evidence="4" id="KW-0132">Cell division</keyword>
<feature type="region of interest" description="Disordered" evidence="10">
    <location>
        <begin position="980"/>
        <end position="1001"/>
    </location>
</feature>
<dbReference type="Ensembl" id="ENSSDAT00000020877.1">
    <property type="protein sequence ID" value="ENSSDAP00000018240.1"/>
    <property type="gene ID" value="ENSSDAG00000016650.1"/>
</dbReference>
<feature type="compositionally biased region" description="Basic and acidic residues" evidence="10">
    <location>
        <begin position="406"/>
        <end position="430"/>
    </location>
</feature>
<dbReference type="AlphaFoldDB" id="A0A8C9Q2N2"/>
<evidence type="ECO:0000256" key="7">
    <source>
        <dbReference type="ARBA" id="ARBA00023306"/>
    </source>
</evidence>
<keyword evidence="7" id="KW-0131">Cell cycle</keyword>
<evidence type="ECO:0000256" key="1">
    <source>
        <dbReference type="ARBA" id="ARBA00004584"/>
    </source>
</evidence>
<feature type="region of interest" description="Disordered" evidence="10">
    <location>
        <begin position="251"/>
        <end position="277"/>
    </location>
</feature>
<evidence type="ECO:0000313" key="11">
    <source>
        <dbReference type="Ensembl" id="ENSSDAP00000018240.1"/>
    </source>
</evidence>
<proteinExistence type="inferred from homology"/>
<evidence type="ECO:0000313" key="12">
    <source>
        <dbReference type="Proteomes" id="UP000694422"/>
    </source>
</evidence>
<name>A0A8C9Q2N2_SPEDA</name>
<keyword evidence="8" id="KW-0137">Centromere</keyword>
<evidence type="ECO:0000256" key="9">
    <source>
        <dbReference type="SAM" id="Coils"/>
    </source>
</evidence>
<dbReference type="GO" id="GO:0051177">
    <property type="term" value="P:meiotic sister chromatid cohesion"/>
    <property type="evidence" value="ECO:0007669"/>
    <property type="project" value="TreeGrafter"/>
</dbReference>
<reference evidence="11" key="1">
    <citation type="submission" date="2025-08" db="UniProtKB">
        <authorList>
            <consortium name="Ensembl"/>
        </authorList>
    </citation>
    <scope>IDENTIFICATION</scope>
</reference>
<keyword evidence="3" id="KW-0158">Chromosome</keyword>
<feature type="compositionally biased region" description="Basic and acidic residues" evidence="10">
    <location>
        <begin position="379"/>
        <end position="397"/>
    </location>
</feature>
<feature type="coiled-coil region" evidence="9">
    <location>
        <begin position="84"/>
        <end position="111"/>
    </location>
</feature>
<dbReference type="GO" id="GO:0051301">
    <property type="term" value="P:cell division"/>
    <property type="evidence" value="ECO:0007669"/>
    <property type="project" value="UniProtKB-KW"/>
</dbReference>
<accession>A0A8C9Q2N2</accession>
<keyword evidence="5" id="KW-0159">Chromosome partition</keyword>
<comment type="subcellular location">
    <subcellularLocation>
        <location evidence="1">Chromosome</location>
        <location evidence="1">Centromere</location>
    </subcellularLocation>
</comment>
<dbReference type="Proteomes" id="UP000694422">
    <property type="component" value="Unplaced"/>
</dbReference>
<dbReference type="PANTHER" id="PTHR21577">
    <property type="entry name" value="SHUGOSHIN"/>
    <property type="match status" value="1"/>
</dbReference>
<dbReference type="PANTHER" id="PTHR21577:SF3">
    <property type="entry name" value="SHUGOSHIN 1-RELATED"/>
    <property type="match status" value="1"/>
</dbReference>
<feature type="region of interest" description="Disordered" evidence="10">
    <location>
        <begin position="370"/>
        <end position="430"/>
    </location>
</feature>
<evidence type="ECO:0000256" key="6">
    <source>
        <dbReference type="ARBA" id="ARBA00023054"/>
    </source>
</evidence>
<dbReference type="InterPro" id="IPR038889">
    <property type="entry name" value="Shugoshin1/2"/>
</dbReference>
<evidence type="ECO:0000256" key="3">
    <source>
        <dbReference type="ARBA" id="ARBA00022454"/>
    </source>
</evidence>
<keyword evidence="6 9" id="KW-0175">Coiled coil</keyword>
<sequence length="1170" mass="134316">MEYPMMEANSVTSRIKRNVKDRRISKTKLNVSLASKIKTKIINNSSIFKISLKHNNRALAQALSREKENSRRITTEKMLLQKEVEKLNFENAFLRLKLNNLNKKLIEIESLMNNNLITAIEMSSLSEYSLFFLNNFLKEKFLNSHLPLRVPLSLNDDDDDKEKMQNDDKIVSKASPDILSSVSIGQTLSTQCNLDVSFHKENNQNVNDLDHSEDISSIVDVLPKESCSHSDQHSKSLLVSEMRNAPFVSHRKEKPFPTNVDKRKKCGSSWETPEDTPCVTDLDQQQILSPELMWNNEINDYTNEKNITVQRNRQCLPDISLEFASKPSAECMSPVKNNDDLQEQKTVYDDDMDLTASEISKIITVSRGTKNKSNIKPNDCGKKTFRKVKDSSSDKKRERSKKKCKKSSDVDVEERIENRPEKSVVLDGKRDSEDPNFICNTEHLIQANIVKKTTLQNSFDQDDGQNTHYNEKERGMHVTNEHKFLQDSKLDMGQDSLTYNKSKASTQTFVMHKLEKDNLFLDQKNKETISENLEVANKFQRADISSQNNGNFCDYETQNMLDTDMQLAQQNESKINNKLRQKVNRKTEIISEVNQIYETNDKGLHVPEKGNFFPQTQVVKETFSENLAVSKDFQIPALFMKGNGNIHDYETQNVLGLQKQITSVYPVQQNQSKVNKKLRQKMIRRTEIISEVNHFENDKSVHCPEKGDPFFLQKDKEAIPGNLKDSSEFQTPVLCTKKSKELCEYETQNVPGMRRHIHDVQLACQNDSKVDKKLRQKAHRKTEIMSKVNQICENDDKAADFPTKDNGNLCDYETQNDLDLKKLVANMQLVQQNESKINKKRKQKVNRKTEIISEVNQLYEPNDKDVLECEGIISGHYMEINNNEKESFNEIPDLYKLVNKHKTKSSGKAKNFLIRDKNKSICQLTDSSLSSLKHSTNEADSDPGKQTEPPKNHKQSTITLNTKRDVTFVEVIKEKCEVKKVNKRTSKSKKRKTLEDHSSGTSDVVEIIPDIDHRKSFDSEQANKENYLEKDSTIKIKPYFHTNVFKSLAQIYSPNIQDSSFDNVCESSIPLSISSSKNLMIKETFPLENLSIFQVSDDVHEKIKEVSQQTGKSGRGSRTLQDLTNTSFVSNNTAKSKNDLEDLSLEMPSRRRRCAPASFKEPSLKKQVFQ</sequence>
<evidence type="ECO:0000256" key="5">
    <source>
        <dbReference type="ARBA" id="ARBA00022829"/>
    </source>
</evidence>
<evidence type="ECO:0000256" key="8">
    <source>
        <dbReference type="ARBA" id="ARBA00023328"/>
    </source>
</evidence>
<feature type="region of interest" description="Disordered" evidence="10">
    <location>
        <begin position="1139"/>
        <end position="1170"/>
    </location>
</feature>
<feature type="compositionally biased region" description="Basic residues" evidence="10">
    <location>
        <begin position="981"/>
        <end position="992"/>
    </location>
</feature>
<feature type="region of interest" description="Disordered" evidence="10">
    <location>
        <begin position="931"/>
        <end position="960"/>
    </location>
</feature>
<reference evidence="11" key="2">
    <citation type="submission" date="2025-09" db="UniProtKB">
        <authorList>
            <consortium name="Ensembl"/>
        </authorList>
    </citation>
    <scope>IDENTIFICATION</scope>
</reference>
<evidence type="ECO:0000256" key="10">
    <source>
        <dbReference type="SAM" id="MobiDB-lite"/>
    </source>
</evidence>
<keyword evidence="12" id="KW-1185">Reference proteome</keyword>
<dbReference type="GO" id="GO:0007059">
    <property type="term" value="P:chromosome segregation"/>
    <property type="evidence" value="ECO:0007669"/>
    <property type="project" value="UniProtKB-KW"/>
</dbReference>